<dbReference type="InterPro" id="IPR039261">
    <property type="entry name" value="FNR_nucleotide-bd"/>
</dbReference>
<comment type="caution">
    <text evidence="7">The sequence shown here is derived from an EMBL/GenBank/DDBJ whole genome shotgun (WGS) entry which is preliminary data.</text>
</comment>
<dbReference type="GO" id="GO:0006879">
    <property type="term" value="P:intracellular iron ion homeostasis"/>
    <property type="evidence" value="ECO:0007669"/>
    <property type="project" value="TreeGrafter"/>
</dbReference>
<dbReference type="AlphaFoldDB" id="A0A8H5MPB4"/>
<keyword evidence="8" id="KW-1185">Reference proteome</keyword>
<evidence type="ECO:0000256" key="3">
    <source>
        <dbReference type="ARBA" id="ARBA00022448"/>
    </source>
</evidence>
<evidence type="ECO:0000256" key="1">
    <source>
        <dbReference type="ARBA" id="ARBA00004651"/>
    </source>
</evidence>
<reference evidence="7 8" key="1">
    <citation type="submission" date="2020-05" db="EMBL/GenBank/DDBJ databases">
        <title>Identification and distribution of gene clusters putatively required for synthesis of sphingolipid metabolism inhibitors in phylogenetically diverse species of the filamentous fungus Fusarium.</title>
        <authorList>
            <person name="Kim H.-S."/>
            <person name="Busman M."/>
            <person name="Brown D.W."/>
            <person name="Divon H."/>
            <person name="Uhlig S."/>
            <person name="Proctor R.H."/>
        </authorList>
    </citation>
    <scope>NUCLEOTIDE SEQUENCE [LARGE SCALE GENOMIC DNA]</scope>
    <source>
        <strain evidence="7 8">NRRL 53147</strain>
    </source>
</reference>
<evidence type="ECO:0000256" key="2">
    <source>
        <dbReference type="ARBA" id="ARBA00012668"/>
    </source>
</evidence>
<dbReference type="InterPro" id="IPR051410">
    <property type="entry name" value="Ferric/Cupric_Reductase"/>
</dbReference>
<dbReference type="GO" id="GO:0005886">
    <property type="term" value="C:plasma membrane"/>
    <property type="evidence" value="ECO:0007669"/>
    <property type="project" value="UniProtKB-SubCell"/>
</dbReference>
<keyword evidence="4" id="KW-1003">Cell membrane</keyword>
<evidence type="ECO:0000256" key="4">
    <source>
        <dbReference type="ARBA" id="ARBA00022475"/>
    </source>
</evidence>
<dbReference type="InterPro" id="IPR017938">
    <property type="entry name" value="Riboflavin_synthase-like_b-brl"/>
</dbReference>
<dbReference type="GO" id="GO:0052851">
    <property type="term" value="F:ferric-chelate reductase (NADPH) activity"/>
    <property type="evidence" value="ECO:0007669"/>
    <property type="project" value="UniProtKB-EC"/>
</dbReference>
<dbReference type="EMBL" id="JAAOAM010000284">
    <property type="protein sequence ID" value="KAF5535135.1"/>
    <property type="molecule type" value="Genomic_DNA"/>
</dbReference>
<evidence type="ECO:0000313" key="8">
    <source>
        <dbReference type="Proteomes" id="UP000522262"/>
    </source>
</evidence>
<dbReference type="PROSITE" id="PS51384">
    <property type="entry name" value="FAD_FR"/>
    <property type="match status" value="1"/>
</dbReference>
<dbReference type="GO" id="GO:0015677">
    <property type="term" value="P:copper ion import"/>
    <property type="evidence" value="ECO:0007669"/>
    <property type="project" value="TreeGrafter"/>
</dbReference>
<dbReference type="PANTHER" id="PTHR32361">
    <property type="entry name" value="FERRIC/CUPRIC REDUCTASE TRANSMEMBRANE COMPONENT"/>
    <property type="match status" value="1"/>
</dbReference>
<dbReference type="EC" id="1.16.1.9" evidence="2"/>
<keyword evidence="4" id="KW-0472">Membrane</keyword>
<comment type="subcellular location">
    <subcellularLocation>
        <location evidence="1">Cell membrane</location>
        <topology evidence="1">Multi-pass membrane protein</topology>
    </subcellularLocation>
</comment>
<comment type="catalytic activity">
    <reaction evidence="5">
        <text>2 a Fe(II)-siderophore + NADP(+) + H(+) = 2 a Fe(III)-siderophore + NADPH</text>
        <dbReference type="Rhea" id="RHEA:28795"/>
        <dbReference type="Rhea" id="RHEA-COMP:11342"/>
        <dbReference type="Rhea" id="RHEA-COMP:11344"/>
        <dbReference type="ChEBI" id="CHEBI:15378"/>
        <dbReference type="ChEBI" id="CHEBI:29033"/>
        <dbReference type="ChEBI" id="CHEBI:29034"/>
        <dbReference type="ChEBI" id="CHEBI:57783"/>
        <dbReference type="ChEBI" id="CHEBI:58349"/>
        <dbReference type="EC" id="1.16.1.9"/>
    </reaction>
</comment>
<dbReference type="Proteomes" id="UP000522262">
    <property type="component" value="Unassembled WGS sequence"/>
</dbReference>
<dbReference type="Gene3D" id="3.40.50.80">
    <property type="entry name" value="Nucleotide-binding domain of ferredoxin-NADP reductase (FNR) module"/>
    <property type="match status" value="1"/>
</dbReference>
<name>A0A8H5MPB4_9HYPO</name>
<evidence type="ECO:0000313" key="7">
    <source>
        <dbReference type="EMBL" id="KAF5535135.1"/>
    </source>
</evidence>
<dbReference type="SUPFAM" id="SSF52343">
    <property type="entry name" value="Ferredoxin reductase-like, C-terminal NADP-linked domain"/>
    <property type="match status" value="1"/>
</dbReference>
<dbReference type="SUPFAM" id="SSF63380">
    <property type="entry name" value="Riboflavin synthase domain-like"/>
    <property type="match status" value="1"/>
</dbReference>
<evidence type="ECO:0000259" key="6">
    <source>
        <dbReference type="PROSITE" id="PS51384"/>
    </source>
</evidence>
<keyword evidence="3" id="KW-0813">Transport</keyword>
<gene>
    <name evidence="7" type="ORF">FMEXI_10966</name>
</gene>
<sequence>MLLTNISTDSISTANIHQIGHGVEIQVSMPRPLKYRAGQFVFLSIPRLAAFQSHPFQIAWEYLGEGGCQVIVFVVQPRHGFTSRLRLAAPMRDYAALVEGPYGRSIATEQYGTVLLFATGIGIAGQLPYMKEQLHLYREWRTQTRRHVLFWEMDAEEYRYWVNEWINEILSWNIAYEIHLYIRGHFLTEDAEAGVSVKKGEKLLRLTLNYFPMEPENLIRSEIQKRGDRGRMLVSLCTDSSTSRVVSKAIAPIIGKDVDLVELDFCPW</sequence>
<feature type="domain" description="FAD-binding FR-type" evidence="6">
    <location>
        <begin position="1"/>
        <end position="108"/>
    </location>
</feature>
<organism evidence="7 8">
    <name type="scientific">Fusarium mexicanum</name>
    <dbReference type="NCBI Taxonomy" id="751941"/>
    <lineage>
        <taxon>Eukaryota</taxon>
        <taxon>Fungi</taxon>
        <taxon>Dikarya</taxon>
        <taxon>Ascomycota</taxon>
        <taxon>Pezizomycotina</taxon>
        <taxon>Sordariomycetes</taxon>
        <taxon>Hypocreomycetidae</taxon>
        <taxon>Hypocreales</taxon>
        <taxon>Nectriaceae</taxon>
        <taxon>Fusarium</taxon>
        <taxon>Fusarium fujikuroi species complex</taxon>
    </lineage>
</organism>
<evidence type="ECO:0000256" key="5">
    <source>
        <dbReference type="ARBA" id="ARBA00048483"/>
    </source>
</evidence>
<dbReference type="InterPro" id="IPR013112">
    <property type="entry name" value="FAD-bd_8"/>
</dbReference>
<dbReference type="GO" id="GO:0006826">
    <property type="term" value="P:iron ion transport"/>
    <property type="evidence" value="ECO:0007669"/>
    <property type="project" value="TreeGrafter"/>
</dbReference>
<proteinExistence type="predicted"/>
<accession>A0A8H5MPB4</accession>
<dbReference type="InterPro" id="IPR017927">
    <property type="entry name" value="FAD-bd_FR_type"/>
</dbReference>
<dbReference type="PANTHER" id="PTHR32361:SF26">
    <property type="entry name" value="FAD-BINDING 8 DOMAIN-CONTAINING PROTEIN-RELATED"/>
    <property type="match status" value="1"/>
</dbReference>
<dbReference type="CDD" id="cd06186">
    <property type="entry name" value="NOX_Duox_like_FAD_NADP"/>
    <property type="match status" value="1"/>
</dbReference>
<dbReference type="Pfam" id="PF08022">
    <property type="entry name" value="FAD_binding_8"/>
    <property type="match status" value="1"/>
</dbReference>
<protein>
    <recommendedName>
        <fullName evidence="2">ferric-chelate reductase (NADPH)</fullName>
        <ecNumber evidence="2">1.16.1.9</ecNumber>
    </recommendedName>
</protein>